<reference evidence="2 4" key="1">
    <citation type="submission" date="2019-09" db="EMBL/GenBank/DDBJ databases">
        <authorList>
            <person name="Ou C."/>
        </authorList>
    </citation>
    <scope>NUCLEOTIDE SEQUENCE [LARGE SCALE GENOMIC DNA]</scope>
    <source>
        <strain evidence="2">S2</strain>
        <tissue evidence="2">Leaf</tissue>
    </source>
</reference>
<feature type="compositionally biased region" description="Polar residues" evidence="1">
    <location>
        <begin position="1"/>
        <end position="28"/>
    </location>
</feature>
<evidence type="ECO:0000256" key="1">
    <source>
        <dbReference type="SAM" id="MobiDB-lite"/>
    </source>
</evidence>
<evidence type="ECO:0000313" key="3">
    <source>
        <dbReference type="EMBL" id="KAB2610156.1"/>
    </source>
</evidence>
<feature type="compositionally biased region" description="Basic and acidic residues" evidence="1">
    <location>
        <begin position="49"/>
        <end position="63"/>
    </location>
</feature>
<dbReference type="EMBL" id="SMOL01000487">
    <property type="protein sequence ID" value="KAB2610156.1"/>
    <property type="molecule type" value="Genomic_DNA"/>
</dbReference>
<gene>
    <name evidence="3" type="ORF">D8674_018188</name>
    <name evidence="2" type="ORF">D8674_040976</name>
</gene>
<dbReference type="AlphaFoldDB" id="A0A5N5G2U7"/>
<organism evidence="2 4">
    <name type="scientific">Pyrus ussuriensis x Pyrus communis</name>
    <dbReference type="NCBI Taxonomy" id="2448454"/>
    <lineage>
        <taxon>Eukaryota</taxon>
        <taxon>Viridiplantae</taxon>
        <taxon>Streptophyta</taxon>
        <taxon>Embryophyta</taxon>
        <taxon>Tracheophyta</taxon>
        <taxon>Spermatophyta</taxon>
        <taxon>Magnoliopsida</taxon>
        <taxon>eudicotyledons</taxon>
        <taxon>Gunneridae</taxon>
        <taxon>Pentapetalae</taxon>
        <taxon>rosids</taxon>
        <taxon>fabids</taxon>
        <taxon>Rosales</taxon>
        <taxon>Rosaceae</taxon>
        <taxon>Amygdaloideae</taxon>
        <taxon>Maleae</taxon>
        <taxon>Pyrus</taxon>
    </lineage>
</organism>
<evidence type="ECO:0000313" key="4">
    <source>
        <dbReference type="Proteomes" id="UP000327157"/>
    </source>
</evidence>
<dbReference type="Proteomes" id="UP000327157">
    <property type="component" value="Chromosome 17"/>
</dbReference>
<accession>A0A5N5G2U7</accession>
<protein>
    <submittedName>
        <fullName evidence="2">NAC domain-containing protein 8-like</fullName>
    </submittedName>
</protein>
<keyword evidence="4" id="KW-1185">Reference proteome</keyword>
<evidence type="ECO:0000313" key="2">
    <source>
        <dbReference type="EMBL" id="KAB2604884.1"/>
    </source>
</evidence>
<comment type="caution">
    <text evidence="2">The sequence shown here is derived from an EMBL/GenBank/DDBJ whole genome shotgun (WGS) entry which is preliminary data.</text>
</comment>
<sequence length="63" mass="6787">MALTRFSNPHKSSTGQLRSLRTSASDTGFVNLRAPLRKPGGGSASSTTKDSESKPEARRQRLV</sequence>
<proteinExistence type="predicted"/>
<reference evidence="2 4" key="2">
    <citation type="submission" date="2019-11" db="EMBL/GenBank/DDBJ databases">
        <title>A de novo genome assembly of a pear dwarfing rootstock.</title>
        <authorList>
            <person name="Wang F."/>
            <person name="Wang J."/>
            <person name="Li S."/>
            <person name="Zhang Y."/>
            <person name="Fang M."/>
            <person name="Ma L."/>
            <person name="Zhao Y."/>
            <person name="Jiang S."/>
        </authorList>
    </citation>
    <scope>NUCLEOTIDE SEQUENCE [LARGE SCALE GENOMIC DNA]</scope>
    <source>
        <strain evidence="2">S2</strain>
        <tissue evidence="2">Leaf</tissue>
    </source>
</reference>
<name>A0A5N5G2U7_9ROSA</name>
<feature type="region of interest" description="Disordered" evidence="1">
    <location>
        <begin position="1"/>
        <end position="63"/>
    </location>
</feature>
<dbReference type="EMBL" id="SMOL01000573">
    <property type="protein sequence ID" value="KAB2604884.1"/>
    <property type="molecule type" value="Genomic_DNA"/>
</dbReference>